<reference evidence="4" key="1">
    <citation type="submission" date="2020-01" db="EMBL/GenBank/DDBJ databases">
        <title>Draft genome sequence of the Termite Coptotermes fromosanus.</title>
        <authorList>
            <person name="Itakura S."/>
            <person name="Yosikawa Y."/>
            <person name="Umezawa K."/>
        </authorList>
    </citation>
    <scope>NUCLEOTIDE SEQUENCE [LARGE SCALE GENOMIC DNA]</scope>
</reference>
<feature type="compositionally biased region" description="Polar residues" evidence="1">
    <location>
        <begin position="16"/>
        <end position="27"/>
    </location>
</feature>
<feature type="compositionally biased region" description="Polar residues" evidence="1">
    <location>
        <begin position="121"/>
        <end position="138"/>
    </location>
</feature>
<gene>
    <name evidence="3" type="ORF">Cfor_00248</name>
</gene>
<evidence type="ECO:0000313" key="4">
    <source>
        <dbReference type="Proteomes" id="UP000502823"/>
    </source>
</evidence>
<keyword evidence="4" id="KW-1185">Reference proteome</keyword>
<dbReference type="InterPro" id="IPR036034">
    <property type="entry name" value="PDZ_sf"/>
</dbReference>
<dbReference type="SUPFAM" id="SSF50156">
    <property type="entry name" value="PDZ domain-like"/>
    <property type="match status" value="1"/>
</dbReference>
<dbReference type="PANTHER" id="PTHR45872">
    <property type="entry name" value="RHO GUANINE NUCLEOTIDE EXCHANGE FACTOR 2, ISOFORM D"/>
    <property type="match status" value="1"/>
</dbReference>
<organism evidence="3 4">
    <name type="scientific">Coptotermes formosanus</name>
    <name type="common">Formosan subterranean termite</name>
    <dbReference type="NCBI Taxonomy" id="36987"/>
    <lineage>
        <taxon>Eukaryota</taxon>
        <taxon>Metazoa</taxon>
        <taxon>Ecdysozoa</taxon>
        <taxon>Arthropoda</taxon>
        <taxon>Hexapoda</taxon>
        <taxon>Insecta</taxon>
        <taxon>Pterygota</taxon>
        <taxon>Neoptera</taxon>
        <taxon>Polyneoptera</taxon>
        <taxon>Dictyoptera</taxon>
        <taxon>Blattodea</taxon>
        <taxon>Blattoidea</taxon>
        <taxon>Termitoidae</taxon>
        <taxon>Rhinotermitidae</taxon>
        <taxon>Coptotermes</taxon>
    </lineage>
</organism>
<dbReference type="PROSITE" id="PS50106">
    <property type="entry name" value="PDZ"/>
    <property type="match status" value="1"/>
</dbReference>
<feature type="non-terminal residue" evidence="3">
    <location>
        <position position="1"/>
    </location>
</feature>
<dbReference type="Proteomes" id="UP000502823">
    <property type="component" value="Unassembled WGS sequence"/>
</dbReference>
<dbReference type="GO" id="GO:0007186">
    <property type="term" value="P:G protein-coupled receptor signaling pathway"/>
    <property type="evidence" value="ECO:0007669"/>
    <property type="project" value="TreeGrafter"/>
</dbReference>
<dbReference type="PANTHER" id="PTHR45872:SF2">
    <property type="entry name" value="RHO GUANINE NUCLEOTIDE EXCHANGE FACTOR 2, ISOFORM D"/>
    <property type="match status" value="1"/>
</dbReference>
<evidence type="ECO:0000259" key="2">
    <source>
        <dbReference type="PROSITE" id="PS50106"/>
    </source>
</evidence>
<dbReference type="Gene3D" id="2.30.42.10">
    <property type="match status" value="1"/>
</dbReference>
<feature type="non-terminal residue" evidence="3">
    <location>
        <position position="165"/>
    </location>
</feature>
<dbReference type="InParanoid" id="A0A6L2PEE1"/>
<dbReference type="InterPro" id="IPR001478">
    <property type="entry name" value="PDZ"/>
</dbReference>
<dbReference type="GO" id="GO:0005085">
    <property type="term" value="F:guanyl-nucleotide exchange factor activity"/>
    <property type="evidence" value="ECO:0007669"/>
    <property type="project" value="TreeGrafter"/>
</dbReference>
<evidence type="ECO:0000256" key="1">
    <source>
        <dbReference type="SAM" id="MobiDB-lite"/>
    </source>
</evidence>
<name>A0A6L2PEE1_COPFO</name>
<evidence type="ECO:0000313" key="3">
    <source>
        <dbReference type="EMBL" id="GFG29830.1"/>
    </source>
</evidence>
<comment type="caution">
    <text evidence="3">The sequence shown here is derived from an EMBL/GenBank/DDBJ whole genome shotgun (WGS) entry which is preliminary data.</text>
</comment>
<dbReference type="OrthoDB" id="2272012at2759"/>
<accession>A0A6L2PEE1</accession>
<dbReference type="SMART" id="SM00228">
    <property type="entry name" value="PDZ"/>
    <property type="match status" value="1"/>
</dbReference>
<proteinExistence type="predicted"/>
<dbReference type="EMBL" id="BLKM01007126">
    <property type="protein sequence ID" value="GFG29830.1"/>
    <property type="molecule type" value="Genomic_DNA"/>
</dbReference>
<dbReference type="GO" id="GO:0001664">
    <property type="term" value="F:G protein-coupled receptor binding"/>
    <property type="evidence" value="ECO:0007669"/>
    <property type="project" value="TreeGrafter"/>
</dbReference>
<dbReference type="AlphaFoldDB" id="A0A6L2PEE1"/>
<feature type="region of interest" description="Disordered" evidence="1">
    <location>
        <begin position="1"/>
        <end position="36"/>
    </location>
</feature>
<dbReference type="Pfam" id="PF00595">
    <property type="entry name" value="PDZ"/>
    <property type="match status" value="1"/>
</dbReference>
<protein>
    <recommendedName>
        <fullName evidence="2">PDZ domain-containing protein</fullName>
    </recommendedName>
</protein>
<feature type="domain" description="PDZ" evidence="2">
    <location>
        <begin position="46"/>
        <end position="123"/>
    </location>
</feature>
<sequence>STGGGTDLVNGPSLRRTPSSRPISANPQLDGGGGVGVQPHHIQVVTVIVQKDENGYGMKVSGDKPVYVQSVKEGGAAERAGLHSDDKIIKVNGVNVMQSTHTEVVGLIKASTQVVLTVQQRPVHSQQRSASTGLSSPSLHARPLHHHHSAPARATDRITSPLPVD</sequence>
<dbReference type="GO" id="GO:0005737">
    <property type="term" value="C:cytoplasm"/>
    <property type="evidence" value="ECO:0007669"/>
    <property type="project" value="TreeGrafter"/>
</dbReference>
<feature type="region of interest" description="Disordered" evidence="1">
    <location>
        <begin position="121"/>
        <end position="165"/>
    </location>
</feature>